<evidence type="ECO:0000313" key="1">
    <source>
        <dbReference type="EMBL" id="RKP19908.1"/>
    </source>
</evidence>
<dbReference type="GO" id="GO:1990810">
    <property type="term" value="P:microtubule anchoring at mitotic spindle pole body"/>
    <property type="evidence" value="ECO:0007669"/>
    <property type="project" value="TreeGrafter"/>
</dbReference>
<dbReference type="InterPro" id="IPR052778">
    <property type="entry name" value="Centrosome-WD_assoc"/>
</dbReference>
<dbReference type="AlphaFoldDB" id="A0A4P9YKE0"/>
<dbReference type="EMBL" id="ML005140">
    <property type="protein sequence ID" value="RKP19908.1"/>
    <property type="molecule type" value="Genomic_DNA"/>
</dbReference>
<dbReference type="InterPro" id="IPR001680">
    <property type="entry name" value="WD40_rpt"/>
</dbReference>
<organism evidence="1 2">
    <name type="scientific">Rozella allomycis (strain CSF55)</name>
    <dbReference type="NCBI Taxonomy" id="988480"/>
    <lineage>
        <taxon>Eukaryota</taxon>
        <taxon>Fungi</taxon>
        <taxon>Fungi incertae sedis</taxon>
        <taxon>Cryptomycota</taxon>
        <taxon>Cryptomycota incertae sedis</taxon>
        <taxon>Rozella</taxon>
    </lineage>
</organism>
<dbReference type="GO" id="GO:0005815">
    <property type="term" value="C:microtubule organizing center"/>
    <property type="evidence" value="ECO:0007669"/>
    <property type="project" value="TreeGrafter"/>
</dbReference>
<accession>A0A4P9YKE0</accession>
<dbReference type="PANTHER" id="PTHR16220">
    <property type="entry name" value="WD REPEAT PROTEIN 8-RELATED"/>
    <property type="match status" value="1"/>
</dbReference>
<proteinExistence type="predicted"/>
<dbReference type="InterPro" id="IPR036322">
    <property type="entry name" value="WD40_repeat_dom_sf"/>
</dbReference>
<name>A0A4P9YKE0_ROZAC</name>
<dbReference type="SUPFAM" id="SSF50978">
    <property type="entry name" value="WD40 repeat-like"/>
    <property type="match status" value="1"/>
</dbReference>
<dbReference type="Pfam" id="PF00400">
    <property type="entry name" value="WD40"/>
    <property type="match status" value="1"/>
</dbReference>
<protein>
    <submittedName>
        <fullName evidence="1">YVTN repeat-like/Quino protein amine dehydrogenase</fullName>
    </submittedName>
</protein>
<evidence type="ECO:0000313" key="2">
    <source>
        <dbReference type="Proteomes" id="UP000281549"/>
    </source>
</evidence>
<dbReference type="InterPro" id="IPR015943">
    <property type="entry name" value="WD40/YVTN_repeat-like_dom_sf"/>
</dbReference>
<gene>
    <name evidence="1" type="ORF">ROZALSC1DRAFT_21874</name>
</gene>
<reference evidence="2" key="1">
    <citation type="journal article" date="2018" name="Nat. Microbiol.">
        <title>Leveraging single-cell genomics to expand the fungal tree of life.</title>
        <authorList>
            <person name="Ahrendt S.R."/>
            <person name="Quandt C.A."/>
            <person name="Ciobanu D."/>
            <person name="Clum A."/>
            <person name="Salamov A."/>
            <person name="Andreopoulos B."/>
            <person name="Cheng J.F."/>
            <person name="Woyke T."/>
            <person name="Pelin A."/>
            <person name="Henrissat B."/>
            <person name="Reynolds N.K."/>
            <person name="Benny G.L."/>
            <person name="Smith M.E."/>
            <person name="James T.Y."/>
            <person name="Grigoriev I.V."/>
        </authorList>
    </citation>
    <scope>NUCLEOTIDE SEQUENCE [LARGE SCALE GENOMIC DNA]</scope>
    <source>
        <strain evidence="2">CSF55</strain>
    </source>
</reference>
<dbReference type="Gene3D" id="2.130.10.10">
    <property type="entry name" value="YVTN repeat-like/Quinoprotein amine dehydrogenase"/>
    <property type="match status" value="2"/>
</dbReference>
<dbReference type="GO" id="GO:1990811">
    <property type="term" value="C:MWP complex"/>
    <property type="evidence" value="ECO:0007669"/>
    <property type="project" value="TreeGrafter"/>
</dbReference>
<dbReference type="Proteomes" id="UP000281549">
    <property type="component" value="Unassembled WGS sequence"/>
</dbReference>
<sequence length="415" mass="47976">MEFSEVFKHTFSLFSPDGTLLVSCMQHRLILRDTNTLSVNQIYTLPDVIVEILWNPNSTIFACINQSKSCIYLISIEKDTLLGKIDLGTVLKIEKYLWSPTGAYLVIFLEHQLKILIFDLNKGQIVKQIPNPKFSDRGFQFRLDGEYFMFIQRIQAKDFVSIHSCEGNWNCVRRFEIDSIDADGLAWSPDNRTIAIYETFFEYKIMFYSPDGRMLRKEHRPTNETMCMGIQTLKWSPSSQLLAVGSYDHKIAFYNCYTFKNSLEFELSPIQRPEDGIIVEAVMDEVNIPTLKLEDKNALKYGVGHISFNKEGTFVAARDSSMPNALWIIYLPAAKIYSLVLFRSPIKTFEWSSSKDKLSVCTNGPYIFHWTVNSCHGIEIPMPEFSVKDIEWNHRDRCVLLKDKLVYCLGYPVED</sequence>
<dbReference type="PANTHER" id="PTHR16220:SF0">
    <property type="entry name" value="WD REPEAT-CONTAINING PROTEIN WRAP73"/>
    <property type="match status" value="1"/>
</dbReference>